<accession>A0A1I7V4Y4</accession>
<proteinExistence type="predicted"/>
<dbReference type="WBParaSite" id="Csp11.Scaffold8.g25.t1">
    <property type="protein sequence ID" value="Csp11.Scaffold8.g25.t1"/>
    <property type="gene ID" value="Csp11.Scaffold8.g25"/>
</dbReference>
<feature type="region of interest" description="Disordered" evidence="1">
    <location>
        <begin position="27"/>
        <end position="63"/>
    </location>
</feature>
<dbReference type="Proteomes" id="UP000095282">
    <property type="component" value="Unplaced"/>
</dbReference>
<organism evidence="2 3">
    <name type="scientific">Caenorhabditis tropicalis</name>
    <dbReference type="NCBI Taxonomy" id="1561998"/>
    <lineage>
        <taxon>Eukaryota</taxon>
        <taxon>Metazoa</taxon>
        <taxon>Ecdysozoa</taxon>
        <taxon>Nematoda</taxon>
        <taxon>Chromadorea</taxon>
        <taxon>Rhabditida</taxon>
        <taxon>Rhabditina</taxon>
        <taxon>Rhabditomorpha</taxon>
        <taxon>Rhabditoidea</taxon>
        <taxon>Rhabditidae</taxon>
        <taxon>Peloderinae</taxon>
        <taxon>Caenorhabditis</taxon>
    </lineage>
</organism>
<reference evidence="3" key="1">
    <citation type="submission" date="2016-11" db="UniProtKB">
        <authorList>
            <consortium name="WormBaseParasite"/>
        </authorList>
    </citation>
    <scope>IDENTIFICATION</scope>
</reference>
<name>A0A1I7V4Y4_9PELO</name>
<keyword evidence="2" id="KW-1185">Reference proteome</keyword>
<sequence>MCQRELNIWEFDQTQIDRMRQQRMAEELSTKVLSNEQKSRKGKHHRGVFPKKNHPQTSSNCKLGLTETSEMEKKSPILVWTSHVIVEIPDEFFDGRHVYTWNRKEYLKVHGTPTVPIRIQNGKLDFNTVMIPTQNIQLIMLIFYGYDTKLCSMESMRHIVSNFCDSKGPCIVRKRNNNDVSVKKSIYFPNWKVKNFPANRIAQHIVASANLHSLFVCGGFGDLAVPDAVPSATGDPKKISHLQHYALLSFRNSPNENSTRNLLENP</sequence>
<evidence type="ECO:0000256" key="1">
    <source>
        <dbReference type="SAM" id="MobiDB-lite"/>
    </source>
</evidence>
<dbReference type="AlphaFoldDB" id="A0A1I7V4Y4"/>
<evidence type="ECO:0000313" key="3">
    <source>
        <dbReference type="WBParaSite" id="Csp11.Scaffold8.g25.t1"/>
    </source>
</evidence>
<evidence type="ECO:0000313" key="2">
    <source>
        <dbReference type="Proteomes" id="UP000095282"/>
    </source>
</evidence>
<feature type="compositionally biased region" description="Basic residues" evidence="1">
    <location>
        <begin position="40"/>
        <end position="54"/>
    </location>
</feature>
<dbReference type="eggNOG" id="ENOG502TGBC">
    <property type="taxonomic scope" value="Eukaryota"/>
</dbReference>
<protein>
    <submittedName>
        <fullName evidence="3">YTH domain-containing protein</fullName>
    </submittedName>
</protein>
<dbReference type="STRING" id="1561998.A0A1I7V4Y4"/>